<feature type="region of interest" description="Disordered" evidence="1">
    <location>
        <begin position="52"/>
        <end position="76"/>
    </location>
</feature>
<name>A0A0J7AX48_COCIT</name>
<dbReference type="EMBL" id="DS028093">
    <property type="protein sequence ID" value="KMP01957.1"/>
    <property type="molecule type" value="Genomic_DNA"/>
</dbReference>
<dbReference type="AlphaFoldDB" id="A0A0J7AX48"/>
<evidence type="ECO:0000313" key="2">
    <source>
        <dbReference type="EMBL" id="KMP01957.1"/>
    </source>
</evidence>
<protein>
    <submittedName>
        <fullName evidence="2">Uncharacterized protein</fullName>
    </submittedName>
</protein>
<gene>
    <name evidence="2" type="ORF">CIRG_02096</name>
</gene>
<reference evidence="3" key="1">
    <citation type="journal article" date="2010" name="Genome Res.">
        <title>Population genomic sequencing of Coccidioides fungi reveals recent hybridization and transposon control.</title>
        <authorList>
            <person name="Neafsey D.E."/>
            <person name="Barker B.M."/>
            <person name="Sharpton T.J."/>
            <person name="Stajich J.E."/>
            <person name="Park D.J."/>
            <person name="Whiston E."/>
            <person name="Hung C.-Y."/>
            <person name="McMahan C."/>
            <person name="White J."/>
            <person name="Sykes S."/>
            <person name="Heiman D."/>
            <person name="Young S."/>
            <person name="Zeng Q."/>
            <person name="Abouelleil A."/>
            <person name="Aftuck L."/>
            <person name="Bessette D."/>
            <person name="Brown A."/>
            <person name="FitzGerald M."/>
            <person name="Lui A."/>
            <person name="Macdonald J.P."/>
            <person name="Priest M."/>
            <person name="Orbach M.J."/>
            <person name="Galgiani J.N."/>
            <person name="Kirkland T.N."/>
            <person name="Cole G.T."/>
            <person name="Birren B.W."/>
            <person name="Henn M.R."/>
            <person name="Taylor J.W."/>
            <person name="Rounsley S.D."/>
        </authorList>
    </citation>
    <scope>NUCLEOTIDE SEQUENCE [LARGE SCALE GENOMIC DNA]</scope>
    <source>
        <strain evidence="3">RMSCC 2394</strain>
    </source>
</reference>
<sequence length="120" mass="12959">MLPLASWIGSGRKVQFDAERYYRIILSSEASSSLSIYARCPLSSIIVGAKTALSPPSRNSHPRTNRPKRDGGPALTNLTASAISTEYLSTIILITVFTALASHHPPPPLRPPLCLRPPPT</sequence>
<proteinExistence type="predicted"/>
<accession>A0A0J7AX48</accession>
<organism evidence="2 3">
    <name type="scientific">Coccidioides immitis RMSCC 2394</name>
    <dbReference type="NCBI Taxonomy" id="404692"/>
    <lineage>
        <taxon>Eukaryota</taxon>
        <taxon>Fungi</taxon>
        <taxon>Dikarya</taxon>
        <taxon>Ascomycota</taxon>
        <taxon>Pezizomycotina</taxon>
        <taxon>Eurotiomycetes</taxon>
        <taxon>Eurotiomycetidae</taxon>
        <taxon>Onygenales</taxon>
        <taxon>Onygenaceae</taxon>
        <taxon>Coccidioides</taxon>
    </lineage>
</organism>
<evidence type="ECO:0000313" key="3">
    <source>
        <dbReference type="Proteomes" id="UP000054565"/>
    </source>
</evidence>
<dbReference type="Proteomes" id="UP000054565">
    <property type="component" value="Unassembled WGS sequence"/>
</dbReference>
<evidence type="ECO:0000256" key="1">
    <source>
        <dbReference type="SAM" id="MobiDB-lite"/>
    </source>
</evidence>